<protein>
    <recommendedName>
        <fullName evidence="4">Ketopantoate reductase C-terminal domain-containing protein</fullName>
    </recommendedName>
</protein>
<organism evidence="5 6">
    <name type="scientific">Hyaloscypha variabilis (strain UAMH 11265 / GT02V1 / F)</name>
    <name type="common">Meliniomyces variabilis</name>
    <dbReference type="NCBI Taxonomy" id="1149755"/>
    <lineage>
        <taxon>Eukaryota</taxon>
        <taxon>Fungi</taxon>
        <taxon>Dikarya</taxon>
        <taxon>Ascomycota</taxon>
        <taxon>Pezizomycotina</taxon>
        <taxon>Leotiomycetes</taxon>
        <taxon>Helotiales</taxon>
        <taxon>Hyaloscyphaceae</taxon>
        <taxon>Hyaloscypha</taxon>
        <taxon>Hyaloscypha variabilis</taxon>
    </lineage>
</organism>
<keyword evidence="2" id="KW-0560">Oxidoreductase</keyword>
<dbReference type="SUPFAM" id="SSF48179">
    <property type="entry name" value="6-phosphogluconate dehydrogenase C-terminal domain-like"/>
    <property type="match status" value="1"/>
</dbReference>
<dbReference type="GO" id="GO:0008677">
    <property type="term" value="F:2-dehydropantoate 2-reductase activity"/>
    <property type="evidence" value="ECO:0007669"/>
    <property type="project" value="TreeGrafter"/>
</dbReference>
<proteinExistence type="predicted"/>
<dbReference type="STRING" id="1149755.A0A2J6RYN7"/>
<evidence type="ECO:0000313" key="6">
    <source>
        <dbReference type="Proteomes" id="UP000235786"/>
    </source>
</evidence>
<evidence type="ECO:0000256" key="3">
    <source>
        <dbReference type="SAM" id="MobiDB-lite"/>
    </source>
</evidence>
<reference evidence="5 6" key="1">
    <citation type="submission" date="2016-04" db="EMBL/GenBank/DDBJ databases">
        <title>A degradative enzymes factory behind the ericoid mycorrhizal symbiosis.</title>
        <authorList>
            <consortium name="DOE Joint Genome Institute"/>
            <person name="Martino E."/>
            <person name="Morin E."/>
            <person name="Grelet G."/>
            <person name="Kuo A."/>
            <person name="Kohler A."/>
            <person name="Daghino S."/>
            <person name="Barry K."/>
            <person name="Choi C."/>
            <person name="Cichocki N."/>
            <person name="Clum A."/>
            <person name="Copeland A."/>
            <person name="Hainaut M."/>
            <person name="Haridas S."/>
            <person name="Labutti K."/>
            <person name="Lindquist E."/>
            <person name="Lipzen A."/>
            <person name="Khouja H.-R."/>
            <person name="Murat C."/>
            <person name="Ohm R."/>
            <person name="Olson A."/>
            <person name="Spatafora J."/>
            <person name="Veneault-Fourrey C."/>
            <person name="Henrissat B."/>
            <person name="Grigoriev I."/>
            <person name="Martin F."/>
            <person name="Perotto S."/>
        </authorList>
    </citation>
    <scope>NUCLEOTIDE SEQUENCE [LARGE SCALE GENOMIC DNA]</scope>
    <source>
        <strain evidence="5 6">F</strain>
    </source>
</reference>
<dbReference type="InterPro" id="IPR013328">
    <property type="entry name" value="6PGD_dom2"/>
</dbReference>
<dbReference type="GO" id="GO:0050661">
    <property type="term" value="F:NADP binding"/>
    <property type="evidence" value="ECO:0007669"/>
    <property type="project" value="TreeGrafter"/>
</dbReference>
<dbReference type="InterPro" id="IPR050838">
    <property type="entry name" value="Ketopantoate_reductase"/>
</dbReference>
<evidence type="ECO:0000259" key="4">
    <source>
        <dbReference type="Pfam" id="PF08546"/>
    </source>
</evidence>
<dbReference type="Proteomes" id="UP000235786">
    <property type="component" value="Unassembled WGS sequence"/>
</dbReference>
<dbReference type="Gene3D" id="1.10.1040.10">
    <property type="entry name" value="N-(1-d-carboxylethyl)-l-norvaline Dehydrogenase, domain 2"/>
    <property type="match status" value="1"/>
</dbReference>
<dbReference type="PANTHER" id="PTHR43765:SF2">
    <property type="entry name" value="2-DEHYDROPANTOATE 2-REDUCTASE"/>
    <property type="match status" value="1"/>
</dbReference>
<feature type="compositionally biased region" description="Basic and acidic residues" evidence="3">
    <location>
        <begin position="558"/>
        <end position="569"/>
    </location>
</feature>
<dbReference type="InterPro" id="IPR013752">
    <property type="entry name" value="KPA_reductase"/>
</dbReference>
<dbReference type="EMBL" id="KZ613942">
    <property type="protein sequence ID" value="PMD43627.1"/>
    <property type="molecule type" value="Genomic_DNA"/>
</dbReference>
<sequence>MRTQLYPGISHIQQFLAPAAFNCTRFPSRPRKDHVTTEEDASRIYVHGLGNVGRFIANSLARQEARPRTTFLVHSNQRIEYFVANNGEVEIIEDGVSYVCDGFDIEIVHGPPIYERFGVKFHRFKSLTLPKRAEFSTELELNLEDTYSNYDHRPQDFGDVTTFSGHYSAFNCAWDNQFQTVRSRPLPRRLDYSDIRPLDLELAKNLQSPIKSLVVAANPECVVGVLLQLKHRLRPDSTILFVHMQKVVGVLEDLNKNVFPDPSNRPNYIVGLAYHSLWSRPNTVTRSTTSRVLSDLTIAHANVVVSSDQAFTAMHRPFGCLMIGPLIKDRPNESPAEYAKRARSTRYLLSAFLGATPLGTEIIDSETSLFFRLRDTAINSVVQPMCIMYDCFNGDILRGTDRQAHARRLLREASRVVQADFPRLTYGFLEKYLGRYVLRTADMINPMMTSLVMGSTTAIEYVNGWIVRRGAELGIPCPENAAMVEYVKEATKEVIEIKEKIIEARAALRRQDRRNRLALQRQENEEERRIHIEKGELAQIVHAHKRKEEKKKRAQLKTAERAKPKHAFEKPAIMSLGNSALLKKADQKTDGSVEEPARTEEKNLKGKKKKEDQRAHFKPIL</sequence>
<evidence type="ECO:0000256" key="1">
    <source>
        <dbReference type="ARBA" id="ARBA00022857"/>
    </source>
</evidence>
<dbReference type="PANTHER" id="PTHR43765">
    <property type="entry name" value="2-DEHYDROPANTOATE 2-REDUCTASE-RELATED"/>
    <property type="match status" value="1"/>
</dbReference>
<dbReference type="AlphaFoldDB" id="A0A2J6RYN7"/>
<name>A0A2J6RYN7_HYAVF</name>
<accession>A0A2J6RYN7</accession>
<evidence type="ECO:0000256" key="2">
    <source>
        <dbReference type="ARBA" id="ARBA00023002"/>
    </source>
</evidence>
<feature type="compositionally biased region" description="Basic and acidic residues" evidence="3">
    <location>
        <begin position="583"/>
        <end position="615"/>
    </location>
</feature>
<dbReference type="GO" id="GO:0005739">
    <property type="term" value="C:mitochondrion"/>
    <property type="evidence" value="ECO:0007669"/>
    <property type="project" value="TreeGrafter"/>
</dbReference>
<dbReference type="InterPro" id="IPR008927">
    <property type="entry name" value="6-PGluconate_DH-like_C_sf"/>
</dbReference>
<gene>
    <name evidence="5" type="ORF">L207DRAFT_621312</name>
</gene>
<dbReference type="OrthoDB" id="73846at2759"/>
<dbReference type="Pfam" id="PF08546">
    <property type="entry name" value="ApbA_C"/>
    <property type="match status" value="1"/>
</dbReference>
<keyword evidence="6" id="KW-1185">Reference proteome</keyword>
<evidence type="ECO:0000313" key="5">
    <source>
        <dbReference type="EMBL" id="PMD43627.1"/>
    </source>
</evidence>
<feature type="domain" description="Ketopantoate reductase C-terminal" evidence="4">
    <location>
        <begin position="373"/>
        <end position="489"/>
    </location>
</feature>
<feature type="region of interest" description="Disordered" evidence="3">
    <location>
        <begin position="544"/>
        <end position="621"/>
    </location>
</feature>
<keyword evidence="1" id="KW-0521">NADP</keyword>
<feature type="compositionally biased region" description="Basic residues" evidence="3">
    <location>
        <begin position="544"/>
        <end position="555"/>
    </location>
</feature>